<keyword evidence="3 9" id="KW-0808">Transferase</keyword>
<comment type="pathway">
    <text evidence="9">Metabolic intermediate biosynthesis; acetyl-CoA biosynthesis; acetyl-CoA from acetate: step 1/2.</text>
</comment>
<feature type="binding site" evidence="9">
    <location>
        <position position="387"/>
    </location>
    <ligand>
        <name>Mg(2+)</name>
        <dbReference type="ChEBI" id="CHEBI:18420"/>
    </ligand>
</feature>
<dbReference type="InterPro" id="IPR000890">
    <property type="entry name" value="Aliphatic_acid_kin_short-chain"/>
</dbReference>
<keyword evidence="8 9" id="KW-0460">Magnesium</keyword>
<evidence type="ECO:0000256" key="10">
    <source>
        <dbReference type="RuleBase" id="RU003835"/>
    </source>
</evidence>
<feature type="binding site" evidence="9">
    <location>
        <begin position="210"/>
        <end position="214"/>
    </location>
    <ligand>
        <name>ATP</name>
        <dbReference type="ChEBI" id="CHEBI:30616"/>
    </ligand>
</feature>
<dbReference type="PANTHER" id="PTHR21060">
    <property type="entry name" value="ACETATE KINASE"/>
    <property type="match status" value="1"/>
</dbReference>
<dbReference type="PIRSF" id="PIRSF000722">
    <property type="entry name" value="Acetate_prop_kin"/>
    <property type="match status" value="1"/>
</dbReference>
<proteinExistence type="inferred from homology"/>
<feature type="binding site" evidence="9">
    <location>
        <position position="91"/>
    </location>
    <ligand>
        <name>substrate</name>
    </ligand>
</feature>
<feature type="site" description="Transition state stabilizer" evidence="9">
    <location>
        <position position="243"/>
    </location>
</feature>
<comment type="similarity">
    <text evidence="1 9 10">Belongs to the acetokinase family.</text>
</comment>
<evidence type="ECO:0000256" key="8">
    <source>
        <dbReference type="ARBA" id="ARBA00022842"/>
    </source>
</evidence>
<protein>
    <recommendedName>
        <fullName evidence="9">Acetate kinase</fullName>
        <ecNumber evidence="9">2.7.2.1</ecNumber>
    </recommendedName>
    <alternativeName>
        <fullName evidence="9">Acetokinase</fullName>
    </alternativeName>
</protein>
<dbReference type="Proteomes" id="UP001224083">
    <property type="component" value="Unassembled WGS sequence"/>
</dbReference>
<dbReference type="EC" id="2.7.2.1" evidence="9"/>
<comment type="subunit">
    <text evidence="9">Homodimer.</text>
</comment>
<feature type="binding site" evidence="9">
    <location>
        <position position="10"/>
    </location>
    <ligand>
        <name>Mg(2+)</name>
        <dbReference type="ChEBI" id="CHEBI:18420"/>
    </ligand>
</feature>
<comment type="subcellular location">
    <subcellularLocation>
        <location evidence="9">Cytoplasm</location>
    </subcellularLocation>
</comment>
<comment type="cofactor">
    <cofactor evidence="9">
        <name>Mg(2+)</name>
        <dbReference type="ChEBI" id="CHEBI:18420"/>
    </cofactor>
    <cofactor evidence="9">
        <name>Mn(2+)</name>
        <dbReference type="ChEBI" id="CHEBI:29035"/>
    </cofactor>
    <text evidence="9">Mg(2+). Can also accept Mn(2+).</text>
</comment>
<evidence type="ECO:0000256" key="9">
    <source>
        <dbReference type="HAMAP-Rule" id="MF_00020"/>
    </source>
</evidence>
<dbReference type="SUPFAM" id="SSF53067">
    <property type="entry name" value="Actin-like ATPase domain"/>
    <property type="match status" value="2"/>
</dbReference>
<feature type="binding site" evidence="9">
    <location>
        <position position="17"/>
    </location>
    <ligand>
        <name>ATP</name>
        <dbReference type="ChEBI" id="CHEBI:30616"/>
    </ligand>
</feature>
<evidence type="ECO:0000256" key="1">
    <source>
        <dbReference type="ARBA" id="ARBA00008748"/>
    </source>
</evidence>
<dbReference type="PROSITE" id="PS01075">
    <property type="entry name" value="ACETATE_KINASE_1"/>
    <property type="match status" value="1"/>
</dbReference>
<evidence type="ECO:0000256" key="2">
    <source>
        <dbReference type="ARBA" id="ARBA00022490"/>
    </source>
</evidence>
<dbReference type="InterPro" id="IPR004372">
    <property type="entry name" value="Ac/propionate_kinase"/>
</dbReference>
<accession>A0ABT9KGC9</accession>
<feature type="site" description="Transition state stabilizer" evidence="9">
    <location>
        <position position="182"/>
    </location>
</feature>
<evidence type="ECO:0000256" key="6">
    <source>
        <dbReference type="ARBA" id="ARBA00022777"/>
    </source>
</evidence>
<keyword evidence="6 9" id="KW-0418">Kinase</keyword>
<keyword evidence="4 9" id="KW-0479">Metal-binding</keyword>
<sequence>MSQKLVLILNCGSSSLKFSILDPKTGEERLSGLAEAFHLDDARIKWKLHGEKGNADLGAGAAHSEALNFIVNSIFPLDPSLKEDIVAIGHRIVHGGEKFTSSVVITDEVVQGIKEAVQFAPLHNPAHLIGIEEAFKMFPHLKEKNVAVFDTAFHQTMPEEAYLYALPYSLYKEHGVRRYGAHGTSHFFVSQQAAERLNVPTDKINVITCHLGNGASVAAVRHGQCIDTSMGLTPLEGLVMGTRSGDIDPAIVFYLHDNLGLSVEEINTLLTKKSGLLGLTEVSSDCRYAEDHYDKEAPAKRALDVFSYRLAKYIGSYMAVIGERLDAIVFTGGIGENSSLVRELTLNHLKLFGYQVDSEKNKSARFGNEGVITAENTPVAMVIPTNEELVIAQDTARLCIA</sequence>
<dbReference type="Gene3D" id="3.30.420.40">
    <property type="match status" value="2"/>
</dbReference>
<feature type="binding site" evidence="9">
    <location>
        <begin position="285"/>
        <end position="287"/>
    </location>
    <ligand>
        <name>ATP</name>
        <dbReference type="ChEBI" id="CHEBI:30616"/>
    </ligand>
</feature>
<gene>
    <name evidence="9" type="primary">ackA</name>
    <name evidence="11" type="ORF">O7M46_09125</name>
</gene>
<dbReference type="PANTHER" id="PTHR21060:SF21">
    <property type="entry name" value="ACETATE KINASE"/>
    <property type="match status" value="1"/>
</dbReference>
<comment type="catalytic activity">
    <reaction evidence="9">
        <text>acetate + ATP = acetyl phosphate + ADP</text>
        <dbReference type="Rhea" id="RHEA:11352"/>
        <dbReference type="ChEBI" id="CHEBI:22191"/>
        <dbReference type="ChEBI" id="CHEBI:30089"/>
        <dbReference type="ChEBI" id="CHEBI:30616"/>
        <dbReference type="ChEBI" id="CHEBI:456216"/>
        <dbReference type="EC" id="2.7.2.1"/>
    </reaction>
</comment>
<feature type="active site" description="Proton donor/acceptor" evidence="9">
    <location>
        <position position="150"/>
    </location>
</feature>
<evidence type="ECO:0000256" key="4">
    <source>
        <dbReference type="ARBA" id="ARBA00022723"/>
    </source>
</evidence>
<comment type="caution">
    <text evidence="11">The sequence shown here is derived from an EMBL/GenBank/DDBJ whole genome shotgun (WGS) entry which is preliminary data.</text>
</comment>
<dbReference type="EMBL" id="JAQAHH010000009">
    <property type="protein sequence ID" value="MDP9501121.1"/>
    <property type="molecule type" value="Genomic_DNA"/>
</dbReference>
<dbReference type="PROSITE" id="PS01076">
    <property type="entry name" value="ACETATE_KINASE_2"/>
    <property type="match status" value="1"/>
</dbReference>
<keyword evidence="7 9" id="KW-0067">ATP-binding</keyword>
<evidence type="ECO:0000313" key="11">
    <source>
        <dbReference type="EMBL" id="MDP9501121.1"/>
    </source>
</evidence>
<dbReference type="NCBIfam" id="TIGR00016">
    <property type="entry name" value="ackA"/>
    <property type="match status" value="1"/>
</dbReference>
<keyword evidence="2 9" id="KW-0963">Cytoplasm</keyword>
<keyword evidence="5 9" id="KW-0547">Nucleotide-binding</keyword>
<keyword evidence="12" id="KW-1185">Reference proteome</keyword>
<organism evidence="11 12">
    <name type="scientific">Bisgaard Taxon 45</name>
    <dbReference type="NCBI Taxonomy" id="304289"/>
    <lineage>
        <taxon>Bacteria</taxon>
        <taxon>Pseudomonadati</taxon>
        <taxon>Pseudomonadota</taxon>
        <taxon>Gammaproteobacteria</taxon>
        <taxon>Pasteurellales</taxon>
        <taxon>Pasteurellaceae</taxon>
    </lineage>
</organism>
<evidence type="ECO:0000313" key="12">
    <source>
        <dbReference type="Proteomes" id="UP001224083"/>
    </source>
</evidence>
<feature type="binding site" evidence="9">
    <location>
        <begin position="333"/>
        <end position="337"/>
    </location>
    <ligand>
        <name>ATP</name>
        <dbReference type="ChEBI" id="CHEBI:30616"/>
    </ligand>
</feature>
<dbReference type="GO" id="GO:0016301">
    <property type="term" value="F:kinase activity"/>
    <property type="evidence" value="ECO:0007669"/>
    <property type="project" value="UniProtKB-KW"/>
</dbReference>
<reference evidence="11 12" key="1">
    <citation type="submission" date="2022-12" db="EMBL/GenBank/DDBJ databases">
        <title>Genome sequence of Pasteurellaceae Bisgaard Taxon 45.</title>
        <authorList>
            <person name="Foggin C."/>
            <person name="Rosen L.E."/>
            <person name="Henton M."/>
            <person name="Buys A."/>
            <person name="Floyd T."/>
            <person name="Turner A.D."/>
            <person name="Tarbin J."/>
            <person name="Lloyd A.S."/>
            <person name="Chaitezvi C."/>
            <person name="Ellis R.J."/>
            <person name="Roberts H.C."/>
            <person name="Dastjerdi A."/>
            <person name="Nunez A."/>
            <person name="Van Vliet A.H."/>
            <person name="Steinbach F."/>
        </authorList>
    </citation>
    <scope>NUCLEOTIDE SEQUENCE [LARGE SCALE GENOMIC DNA]</scope>
    <source>
        <strain evidence="11 12">VF20HR</strain>
    </source>
</reference>
<name>A0ABT9KGC9_9PAST</name>
<dbReference type="PRINTS" id="PR00471">
    <property type="entry name" value="ACETATEKNASE"/>
</dbReference>
<evidence type="ECO:0000256" key="5">
    <source>
        <dbReference type="ARBA" id="ARBA00022741"/>
    </source>
</evidence>
<comment type="function">
    <text evidence="9">Catalyzes the formation of acetyl phosphate from acetate and ATP. Can also catalyze the reverse reaction.</text>
</comment>
<dbReference type="CDD" id="cd24010">
    <property type="entry name" value="ASKHA_NBD_AcK_PK"/>
    <property type="match status" value="1"/>
</dbReference>
<dbReference type="HAMAP" id="MF_00020">
    <property type="entry name" value="Acetate_kinase"/>
    <property type="match status" value="1"/>
</dbReference>
<dbReference type="InterPro" id="IPR043129">
    <property type="entry name" value="ATPase_NBD"/>
</dbReference>
<evidence type="ECO:0000256" key="7">
    <source>
        <dbReference type="ARBA" id="ARBA00022840"/>
    </source>
</evidence>
<evidence type="ECO:0000256" key="3">
    <source>
        <dbReference type="ARBA" id="ARBA00022679"/>
    </source>
</evidence>
<dbReference type="InterPro" id="IPR023865">
    <property type="entry name" value="Aliphatic_acid_kinase_CS"/>
</dbReference>
<dbReference type="Pfam" id="PF00871">
    <property type="entry name" value="Acetate_kinase"/>
    <property type="match status" value="1"/>
</dbReference>